<evidence type="ECO:0000313" key="4">
    <source>
        <dbReference type="Proteomes" id="UP001355653"/>
    </source>
</evidence>
<gene>
    <name evidence="3" type="ORF">P5G65_05125</name>
</gene>
<evidence type="ECO:0000256" key="2">
    <source>
        <dbReference type="SAM" id="Phobius"/>
    </source>
</evidence>
<evidence type="ECO:0008006" key="5">
    <source>
        <dbReference type="Google" id="ProtNLM"/>
    </source>
</evidence>
<protein>
    <recommendedName>
        <fullName evidence="5">LPXTG cell wall anchor domain-containing protein</fullName>
    </recommendedName>
</protein>
<dbReference type="Proteomes" id="UP001355653">
    <property type="component" value="Unassembled WGS sequence"/>
</dbReference>
<dbReference type="EMBL" id="JAROBY010000009">
    <property type="protein sequence ID" value="MEB4793269.1"/>
    <property type="molecule type" value="Genomic_DNA"/>
</dbReference>
<feature type="compositionally biased region" description="Low complexity" evidence="1">
    <location>
        <begin position="246"/>
        <end position="307"/>
    </location>
</feature>
<feature type="compositionally biased region" description="Polar residues" evidence="1">
    <location>
        <begin position="202"/>
        <end position="213"/>
    </location>
</feature>
<keyword evidence="2" id="KW-0472">Membrane</keyword>
<reference evidence="3 4" key="1">
    <citation type="submission" date="2023-03" db="EMBL/GenBank/DDBJ databases">
        <title>Bacillus Genome Sequencing.</title>
        <authorList>
            <person name="Dunlap C."/>
        </authorList>
    </citation>
    <scope>NUCLEOTIDE SEQUENCE [LARGE SCALE GENOMIC DNA]</scope>
    <source>
        <strain evidence="3 4">NRS-1351</strain>
    </source>
</reference>
<accession>A0ABU6D6C7</accession>
<dbReference type="RefSeq" id="WP_127453868.1">
    <property type="nucleotide sequence ID" value="NZ_JAROBY010000009.1"/>
</dbReference>
<feature type="transmembrane region" description="Helical" evidence="2">
    <location>
        <begin position="331"/>
        <end position="351"/>
    </location>
</feature>
<sequence>MKRHFLAGLLVILTTLVILPVSALAYSYGDANTEDVAETFKLVQSSIGNGANDWNAAESAYQERRAEIISHFGEAVGSTLDANFKTKDSKAVIANFKGVLVMNLDRRFTYAIQGIDDYAASKLLLAKAKATYDTLQPYMSSGKADIEKAFDEALDALGNPGLFGVGKKPVQPDVFKEKVNFIYSKVKPVFPYQAAAAPAATSEPTPVAQPTETPKTEPVVKSEPTAKPDQPVAAEQEAKPTETKAPDAAAAVEAKAPEPSASASASPSPSPSASATPTAEAASATPAATAAATAAPAKAADTASTTAKQAEPVKEASAHAPMQRTDKTNSFVSIAVIGGVIVLLGGGIWFARKRKWI</sequence>
<keyword evidence="2" id="KW-0812">Transmembrane</keyword>
<comment type="caution">
    <text evidence="3">The sequence shown here is derived from an EMBL/GenBank/DDBJ whole genome shotgun (WGS) entry which is preliminary data.</text>
</comment>
<feature type="compositionally biased region" description="Basic and acidic residues" evidence="1">
    <location>
        <begin position="214"/>
        <end position="226"/>
    </location>
</feature>
<proteinExistence type="predicted"/>
<evidence type="ECO:0000256" key="1">
    <source>
        <dbReference type="SAM" id="MobiDB-lite"/>
    </source>
</evidence>
<organism evidence="3 4">
    <name type="scientific">Paenibacillus chondroitinus</name>
    <dbReference type="NCBI Taxonomy" id="59842"/>
    <lineage>
        <taxon>Bacteria</taxon>
        <taxon>Bacillati</taxon>
        <taxon>Bacillota</taxon>
        <taxon>Bacilli</taxon>
        <taxon>Bacillales</taxon>
        <taxon>Paenibacillaceae</taxon>
        <taxon>Paenibacillus</taxon>
    </lineage>
</organism>
<evidence type="ECO:0000313" key="3">
    <source>
        <dbReference type="EMBL" id="MEB4793269.1"/>
    </source>
</evidence>
<feature type="compositionally biased region" description="Basic and acidic residues" evidence="1">
    <location>
        <begin position="236"/>
        <end position="245"/>
    </location>
</feature>
<keyword evidence="2" id="KW-1133">Transmembrane helix</keyword>
<keyword evidence="4" id="KW-1185">Reference proteome</keyword>
<feature type="region of interest" description="Disordered" evidence="1">
    <location>
        <begin position="197"/>
        <end position="324"/>
    </location>
</feature>
<name>A0ABU6D6C7_9BACL</name>